<proteinExistence type="predicted"/>
<dbReference type="PANTHER" id="PTHR43662:SF2">
    <property type="entry name" value="DUF1996 DOMAIN-CONTAINING PROTEIN"/>
    <property type="match status" value="1"/>
</dbReference>
<dbReference type="GO" id="GO:0016301">
    <property type="term" value="F:kinase activity"/>
    <property type="evidence" value="ECO:0007669"/>
    <property type="project" value="UniProtKB-KW"/>
</dbReference>
<keyword evidence="1" id="KW-0732">Signal</keyword>
<dbReference type="InterPro" id="IPR018535">
    <property type="entry name" value="DUF1996"/>
</dbReference>
<dbReference type="Gene3D" id="3.90.1200.10">
    <property type="match status" value="1"/>
</dbReference>
<feature type="domain" description="Aminoglycoside phosphotransferase" evidence="2">
    <location>
        <begin position="433"/>
        <end position="645"/>
    </location>
</feature>
<evidence type="ECO:0000313" key="5">
    <source>
        <dbReference type="Proteomes" id="UP000016922"/>
    </source>
</evidence>
<dbReference type="Pfam" id="PF01636">
    <property type="entry name" value="APH"/>
    <property type="match status" value="1"/>
</dbReference>
<keyword evidence="5" id="KW-1185">Reference proteome</keyword>
<protein>
    <submittedName>
        <fullName evidence="4">Protein kinase-like (PK-like)</fullName>
    </submittedName>
</protein>
<gene>
    <name evidence="4" type="ORF">GLAREA_02434</name>
</gene>
<sequence length="751" mass="83508">MLWKYLALSLLAEHGYSQSAAAPMLRFTCSQLVVDRLDPLVNPGVVPSPHLHQIVGGNSFNASMYHPEHDLPTQSTCTTCTFSEDFSNYWTAVLYFRARNGTFKRVPQITSEGLGGRGGITVYYIPAMNNRTSVTAFKPGFRMLVGDANLKSPGTAHKVCHRCMPKSGDNSNINCGPPDDQTLPTGFCVGGIRSVITFPTCWDGKNLDSPNHQSHVAYGIGSKTNDVGPTGDCPSTHPVVLPQVMYEVMWDTRGFNDKDLWPVDSSQPFVWSTGDTNGYSQHGDYVFGWEGDSLQRSMDARCNGDTCSVLKTQSNEEAMKCNVPKVVDDDIDGWVETLPGEPPTHNFTGFRCTYYTDLSPGPLKKRADLFLSVVNWDHLCVYASAQRNGINCVLLPNIGLGYNHMVRILEFTDAVRWIARLRLPSLTRSDSDDATESMISEYITTSLVESTTMIPVPRIHAVESEFHPLINARFMLMDCLEGNVGMDLGMQVPSEHKASFFAEMARIHITTDCEVFARIELSKTRLPMIGTINGKNSDGTFIQGPMRGIGGPFRTAGEYFHAWAENAKFGMDKNLMHDSCGSYADEIIPSINSFLDDFRKLAEKLSICNEGPFPLCHGDFGHNNIIVDDNYKVLGVIDWESAFAAPWEVFASFPLTLSATPPKMDAPWNYDDDGNPADEELRQKCGDREVYIAAVAKVEAEEGMMGELLISKSLRDERRQHLIDAMRLFENGKPGWYGKLIDEFWKGDEKT</sequence>
<dbReference type="OrthoDB" id="10003767at2759"/>
<dbReference type="PANTHER" id="PTHR43662">
    <property type="match status" value="1"/>
</dbReference>
<dbReference type="RefSeq" id="XP_008085711.1">
    <property type="nucleotide sequence ID" value="XM_008087520.1"/>
</dbReference>
<feature type="domain" description="DUF1996" evidence="3">
    <location>
        <begin position="38"/>
        <end position="289"/>
    </location>
</feature>
<dbReference type="InterPro" id="IPR011009">
    <property type="entry name" value="Kinase-like_dom_sf"/>
</dbReference>
<accession>S3D373</accession>
<dbReference type="GeneID" id="19461491"/>
<organism evidence="4 5">
    <name type="scientific">Glarea lozoyensis (strain ATCC 20868 / MF5171)</name>
    <dbReference type="NCBI Taxonomy" id="1116229"/>
    <lineage>
        <taxon>Eukaryota</taxon>
        <taxon>Fungi</taxon>
        <taxon>Dikarya</taxon>
        <taxon>Ascomycota</taxon>
        <taxon>Pezizomycotina</taxon>
        <taxon>Leotiomycetes</taxon>
        <taxon>Helotiales</taxon>
        <taxon>Helotiaceae</taxon>
        <taxon>Glarea</taxon>
    </lineage>
</organism>
<evidence type="ECO:0000259" key="2">
    <source>
        <dbReference type="Pfam" id="PF01636"/>
    </source>
</evidence>
<dbReference type="Proteomes" id="UP000016922">
    <property type="component" value="Unassembled WGS sequence"/>
</dbReference>
<dbReference type="KEGG" id="glz:GLAREA_02434"/>
<keyword evidence="4" id="KW-0418">Kinase</keyword>
<dbReference type="EMBL" id="KE145370">
    <property type="protein sequence ID" value="EPE26521.1"/>
    <property type="molecule type" value="Genomic_DNA"/>
</dbReference>
<evidence type="ECO:0000256" key="1">
    <source>
        <dbReference type="SAM" id="SignalP"/>
    </source>
</evidence>
<dbReference type="InterPro" id="IPR002575">
    <property type="entry name" value="Aminoglycoside_PTrfase"/>
</dbReference>
<dbReference type="eggNOG" id="ENOG502STUU">
    <property type="taxonomic scope" value="Eukaryota"/>
</dbReference>
<dbReference type="Pfam" id="PF09362">
    <property type="entry name" value="DUF1996"/>
    <property type="match status" value="1"/>
</dbReference>
<dbReference type="AlphaFoldDB" id="S3D373"/>
<evidence type="ECO:0000259" key="3">
    <source>
        <dbReference type="Pfam" id="PF09362"/>
    </source>
</evidence>
<evidence type="ECO:0000313" key="4">
    <source>
        <dbReference type="EMBL" id="EPE26521.1"/>
    </source>
</evidence>
<dbReference type="HOGENOM" id="CLU_370472_0_0_1"/>
<name>S3D373_GLAL2</name>
<feature type="chain" id="PRO_5004519456" evidence="1">
    <location>
        <begin position="18"/>
        <end position="751"/>
    </location>
</feature>
<reference evidence="4 5" key="1">
    <citation type="journal article" date="2013" name="BMC Genomics">
        <title>Genomics-driven discovery of the pneumocandin biosynthetic gene cluster in the fungus Glarea lozoyensis.</title>
        <authorList>
            <person name="Chen L."/>
            <person name="Yue Q."/>
            <person name="Zhang X."/>
            <person name="Xiang M."/>
            <person name="Wang C."/>
            <person name="Li S."/>
            <person name="Che Y."/>
            <person name="Ortiz-Lopez F.J."/>
            <person name="Bills G.F."/>
            <person name="Liu X."/>
            <person name="An Z."/>
        </authorList>
    </citation>
    <scope>NUCLEOTIDE SEQUENCE [LARGE SCALE GENOMIC DNA]</scope>
    <source>
        <strain evidence="5">ATCC 20868 / MF5171</strain>
    </source>
</reference>
<keyword evidence="4" id="KW-0808">Transferase</keyword>
<dbReference type="SUPFAM" id="SSF56112">
    <property type="entry name" value="Protein kinase-like (PK-like)"/>
    <property type="match status" value="1"/>
</dbReference>
<feature type="signal peptide" evidence="1">
    <location>
        <begin position="1"/>
        <end position="17"/>
    </location>
</feature>